<reference evidence="1" key="1">
    <citation type="submission" date="2019-10" db="EMBL/GenBank/DDBJ databases">
        <authorList>
            <consortium name="DOE Joint Genome Institute"/>
            <person name="Kuo A."/>
            <person name="Miyauchi S."/>
            <person name="Kiss E."/>
            <person name="Drula E."/>
            <person name="Kohler A."/>
            <person name="Sanchez-Garcia M."/>
            <person name="Andreopoulos B."/>
            <person name="Barry K.W."/>
            <person name="Bonito G."/>
            <person name="Buee M."/>
            <person name="Carver A."/>
            <person name="Chen C."/>
            <person name="Cichocki N."/>
            <person name="Clum A."/>
            <person name="Culley D."/>
            <person name="Crous P.W."/>
            <person name="Fauchery L."/>
            <person name="Girlanda M."/>
            <person name="Hayes R."/>
            <person name="Keri Z."/>
            <person name="Labutti K."/>
            <person name="Lipzen A."/>
            <person name="Lombard V."/>
            <person name="Magnuson J."/>
            <person name="Maillard F."/>
            <person name="Morin E."/>
            <person name="Murat C."/>
            <person name="Nolan M."/>
            <person name="Ohm R."/>
            <person name="Pangilinan J."/>
            <person name="Pereira M."/>
            <person name="Perotto S."/>
            <person name="Peter M."/>
            <person name="Riley R."/>
            <person name="Sitrit Y."/>
            <person name="Stielow B."/>
            <person name="Szollosi G."/>
            <person name="Zifcakova L."/>
            <person name="Stursova M."/>
            <person name="Spatafora J.W."/>
            <person name="Tedersoo L."/>
            <person name="Vaario L.-M."/>
            <person name="Yamada A."/>
            <person name="Yan M."/>
            <person name="Wang P."/>
            <person name="Xu J."/>
            <person name="Bruns T."/>
            <person name="Baldrian P."/>
            <person name="Vilgalys R."/>
            <person name="Henrissat B."/>
            <person name="Grigoriev I.V."/>
            <person name="Hibbett D."/>
            <person name="Nagy L.G."/>
            <person name="Martin F.M."/>
        </authorList>
    </citation>
    <scope>NUCLEOTIDE SEQUENCE</scope>
    <source>
        <strain evidence="1">P2</strain>
    </source>
</reference>
<evidence type="ECO:0000313" key="1">
    <source>
        <dbReference type="EMBL" id="KAF9642557.1"/>
    </source>
</evidence>
<dbReference type="EMBL" id="MU118424">
    <property type="protein sequence ID" value="KAF9642557.1"/>
    <property type="molecule type" value="Genomic_DNA"/>
</dbReference>
<comment type="caution">
    <text evidence="1">The sequence shown here is derived from an EMBL/GenBank/DDBJ whole genome shotgun (WGS) entry which is preliminary data.</text>
</comment>
<dbReference type="Proteomes" id="UP000886501">
    <property type="component" value="Unassembled WGS sequence"/>
</dbReference>
<keyword evidence="2" id="KW-1185">Reference proteome</keyword>
<proteinExistence type="predicted"/>
<sequence length="461" mass="51223">MNRLFGKRSKKSPKPSPKHNFPGIPTNAAAELLRPREDLDIGPDGNQIHSCHDLENTKGATAVKTKGFPHRRFRHLALRLMVLKIEEILQERTQLTPERENAEADQPRRRRREYENTALTTTAILSVPKEPAGESSPLGPLKAVLRTIAAVHANHQETVAIGNKIEVLLSCIVALEERFDSRPGDVEEQRRRRELIGCGAEFLLASSGTLKDNCGLCLRSLSRGNLLNVFKTTKRFTGSWKIYGRLCLITRTTGGATKGNIRSTAQANTEAAVLNGFPCAKGAEYRHGDRRGCMKGTRGTVLDEIGLWARDFDRPPVYWLNGLAGTGKSTIAQTIAERTFADGQLGASFFCSRDFEDRRNLKFIFPTIAVQLARNYADFRSIFVPLIQSTHKRASRNGLHLSPDFGLLLAVSFGELRKSSDRREGDQDMLKVGDEYSIGYIRPLTPFKVSPALIPSQCGWG</sequence>
<name>A0ACB6YZ46_THEGA</name>
<reference evidence="1" key="2">
    <citation type="journal article" date="2020" name="Nat. Commun.">
        <title>Large-scale genome sequencing of mycorrhizal fungi provides insights into the early evolution of symbiotic traits.</title>
        <authorList>
            <person name="Miyauchi S."/>
            <person name="Kiss E."/>
            <person name="Kuo A."/>
            <person name="Drula E."/>
            <person name="Kohler A."/>
            <person name="Sanchez-Garcia M."/>
            <person name="Morin E."/>
            <person name="Andreopoulos B."/>
            <person name="Barry K.W."/>
            <person name="Bonito G."/>
            <person name="Buee M."/>
            <person name="Carver A."/>
            <person name="Chen C."/>
            <person name="Cichocki N."/>
            <person name="Clum A."/>
            <person name="Culley D."/>
            <person name="Crous P.W."/>
            <person name="Fauchery L."/>
            <person name="Girlanda M."/>
            <person name="Hayes R.D."/>
            <person name="Keri Z."/>
            <person name="LaButti K."/>
            <person name="Lipzen A."/>
            <person name="Lombard V."/>
            <person name="Magnuson J."/>
            <person name="Maillard F."/>
            <person name="Murat C."/>
            <person name="Nolan M."/>
            <person name="Ohm R.A."/>
            <person name="Pangilinan J."/>
            <person name="Pereira M.F."/>
            <person name="Perotto S."/>
            <person name="Peter M."/>
            <person name="Pfister S."/>
            <person name="Riley R."/>
            <person name="Sitrit Y."/>
            <person name="Stielow J.B."/>
            <person name="Szollosi G."/>
            <person name="Zifcakova L."/>
            <person name="Stursova M."/>
            <person name="Spatafora J.W."/>
            <person name="Tedersoo L."/>
            <person name="Vaario L.M."/>
            <person name="Yamada A."/>
            <person name="Yan M."/>
            <person name="Wang P."/>
            <person name="Xu J."/>
            <person name="Bruns T."/>
            <person name="Baldrian P."/>
            <person name="Vilgalys R."/>
            <person name="Dunand C."/>
            <person name="Henrissat B."/>
            <person name="Grigoriev I.V."/>
            <person name="Hibbett D."/>
            <person name="Nagy L.G."/>
            <person name="Martin F.M."/>
        </authorList>
    </citation>
    <scope>NUCLEOTIDE SEQUENCE</scope>
    <source>
        <strain evidence="1">P2</strain>
    </source>
</reference>
<evidence type="ECO:0000313" key="2">
    <source>
        <dbReference type="Proteomes" id="UP000886501"/>
    </source>
</evidence>
<protein>
    <submittedName>
        <fullName evidence="1">Uncharacterized protein</fullName>
    </submittedName>
</protein>
<accession>A0ACB6YZ46</accession>
<organism evidence="1 2">
    <name type="scientific">Thelephora ganbajun</name>
    <name type="common">Ganba fungus</name>
    <dbReference type="NCBI Taxonomy" id="370292"/>
    <lineage>
        <taxon>Eukaryota</taxon>
        <taxon>Fungi</taxon>
        <taxon>Dikarya</taxon>
        <taxon>Basidiomycota</taxon>
        <taxon>Agaricomycotina</taxon>
        <taxon>Agaricomycetes</taxon>
        <taxon>Thelephorales</taxon>
        <taxon>Thelephoraceae</taxon>
        <taxon>Thelephora</taxon>
    </lineage>
</organism>
<gene>
    <name evidence="1" type="ORF">BDM02DRAFT_3133008</name>
</gene>